<reference evidence="3" key="1">
    <citation type="journal article" date="2019" name="Int. J. Syst. Evol. Microbiol.">
        <title>The Global Catalogue of Microorganisms (GCM) 10K type strain sequencing project: providing services to taxonomists for standard genome sequencing and annotation.</title>
        <authorList>
            <consortium name="The Broad Institute Genomics Platform"/>
            <consortium name="The Broad Institute Genome Sequencing Center for Infectious Disease"/>
            <person name="Wu L."/>
            <person name="Ma J."/>
        </authorList>
    </citation>
    <scope>NUCLEOTIDE SEQUENCE [LARGE SCALE GENOMIC DNA]</scope>
    <source>
        <strain evidence="3">KCTC 33676</strain>
    </source>
</reference>
<keyword evidence="1" id="KW-0812">Transmembrane</keyword>
<evidence type="ECO:0008006" key="4">
    <source>
        <dbReference type="Google" id="ProtNLM"/>
    </source>
</evidence>
<proteinExistence type="predicted"/>
<name>A0ABW5REC4_9BACL</name>
<keyword evidence="1" id="KW-0472">Membrane</keyword>
<gene>
    <name evidence="2" type="ORF">ACFSUC_15935</name>
</gene>
<evidence type="ECO:0000313" key="2">
    <source>
        <dbReference type="EMBL" id="MFD2673061.1"/>
    </source>
</evidence>
<dbReference type="Proteomes" id="UP001597497">
    <property type="component" value="Unassembled WGS sequence"/>
</dbReference>
<accession>A0ABW5REC4</accession>
<comment type="caution">
    <text evidence="2">The sequence shown here is derived from an EMBL/GenBank/DDBJ whole genome shotgun (WGS) entry which is preliminary data.</text>
</comment>
<dbReference type="EMBL" id="JBHUMM010000043">
    <property type="protein sequence ID" value="MFD2673061.1"/>
    <property type="molecule type" value="Genomic_DNA"/>
</dbReference>
<evidence type="ECO:0000313" key="3">
    <source>
        <dbReference type="Proteomes" id="UP001597497"/>
    </source>
</evidence>
<evidence type="ECO:0000256" key="1">
    <source>
        <dbReference type="SAM" id="Phobius"/>
    </source>
</evidence>
<protein>
    <recommendedName>
        <fullName evidence="4">Mannosyl-glycoprotein endo-beta-N-acetylglucosamidase-like domain-containing protein</fullName>
    </recommendedName>
</protein>
<keyword evidence="1" id="KW-1133">Transmembrane helix</keyword>
<dbReference type="RefSeq" id="WP_379930617.1">
    <property type="nucleotide sequence ID" value="NZ_JBHUMM010000043.1"/>
</dbReference>
<feature type="transmembrane region" description="Helical" evidence="1">
    <location>
        <begin position="213"/>
        <end position="232"/>
    </location>
</feature>
<sequence>MYRGEQATNMERQGRCPTMTRVILNDDLIKRWKQEIAGQYAAASSSVRAAKLAERVHQTVMKELPAFDLAYKRKLLHEVLSRSLEAGVMNLDHVRILQVCLEKNSLDPLQTRRPLANWIQEHGAADQSVEEIERLLQTEDGVKELQEIIIQSREEWSELAVAEVAAAAFPAGTKSAVAATVKVAMSPDSAMEMSRPANHLSWRKPRKPFTTSSLGWSAVVVIFLGTAMLLALHPQTREGESEWEGLQSAWEAAPYRLDMLPYFQNLIDIHLDIPLSYRYRPVEKEKLQNWLKERQSILHQDVYYEAIVGAAQSANLHPALLFAITGQEQGFVPMNHPQASQIANNPFNVYHSWQDYNTTTEEAARIAAKTVVNLSRDRPPDVPFLKWVNRKYAEDPAWWLGVSQLYKQILEEAIQEELNEQ</sequence>
<organism evidence="2 3">
    <name type="scientific">Marinicrinis sediminis</name>
    <dbReference type="NCBI Taxonomy" id="1652465"/>
    <lineage>
        <taxon>Bacteria</taxon>
        <taxon>Bacillati</taxon>
        <taxon>Bacillota</taxon>
        <taxon>Bacilli</taxon>
        <taxon>Bacillales</taxon>
        <taxon>Paenibacillaceae</taxon>
    </lineage>
</organism>
<keyword evidence="3" id="KW-1185">Reference proteome</keyword>